<dbReference type="NCBIfam" id="TIGR01001">
    <property type="entry name" value="metA"/>
    <property type="match status" value="1"/>
</dbReference>
<evidence type="ECO:0000256" key="5">
    <source>
        <dbReference type="ARBA" id="ARBA00023315"/>
    </source>
</evidence>
<reference evidence="8 9" key="1">
    <citation type="submission" date="2011-11" db="EMBL/GenBank/DDBJ databases">
        <title>Complete sequence of Spirochaeta sp. grapes.</title>
        <authorList>
            <consortium name="US DOE Joint Genome Institute"/>
            <person name="Lucas S."/>
            <person name="Han J."/>
            <person name="Lapidus A."/>
            <person name="Cheng J.-F."/>
            <person name="Goodwin L."/>
            <person name="Pitluck S."/>
            <person name="Peters L."/>
            <person name="Ovchinnikova G."/>
            <person name="Munk A.C."/>
            <person name="Detter J.C."/>
            <person name="Han C."/>
            <person name="Tapia R."/>
            <person name="Land M."/>
            <person name="Hauser L."/>
            <person name="Kyrpides N."/>
            <person name="Ivanova N."/>
            <person name="Pagani I."/>
            <person name="Ritalahtilisa K."/>
            <person name="Loeffler F."/>
            <person name="Woyke T."/>
        </authorList>
    </citation>
    <scope>NUCLEOTIDE SEQUENCE [LARGE SCALE GENOMIC DNA]</scope>
    <source>
        <strain evidence="9">ATCC BAA-1885 / DSM 22778 / Grapes</strain>
    </source>
</reference>
<evidence type="ECO:0000256" key="4">
    <source>
        <dbReference type="ARBA" id="ARBA00022679"/>
    </source>
</evidence>
<dbReference type="GO" id="GO:0019281">
    <property type="term" value="P:L-methionine biosynthetic process from homoserine via O-succinyl-L-homoserine and cystathionine"/>
    <property type="evidence" value="ECO:0007669"/>
    <property type="project" value="InterPro"/>
</dbReference>
<dbReference type="EMBL" id="CP003155">
    <property type="protein sequence ID" value="AEV30064.1"/>
    <property type="molecule type" value="Genomic_DNA"/>
</dbReference>
<dbReference type="FunFam" id="3.40.50.880:FF:000004">
    <property type="entry name" value="Homoserine O-succinyltransferase"/>
    <property type="match status" value="1"/>
</dbReference>
<keyword evidence="2 6" id="KW-0963">Cytoplasm</keyword>
<feature type="active site" description="Acyl-thioester intermediate" evidence="6 7">
    <location>
        <position position="142"/>
    </location>
</feature>
<proteinExistence type="inferred from homology"/>
<sequence>MPVKTCGGLPAVQTLTEENIFVMTSERAVSQDIRPLRIAILNLMPTKVATETQLLRLIGNTPLQVETTFLCTATYQSQNTQLSYLKTFYQTFADVQSQQFDGLLVTGAPVETKEFAEVQYWEELTKILAWAETNVYASLFICWGAQAALHTYYGLEKHPLKKKLFGIFPHSVLQPKNKLVRGFDDTFFAPHSRHTTVFTEDVHAIEDLEVLSVSKEAGLYLAASKDGRKVFVTGHSEYDDLTLDNEYRRDLEAGKNPSLPRNYYPDNDSSRAPTVCWRSHANLLFSNWLNYFVYQETPFDIEKLPEKTKARQPCNF</sequence>
<dbReference type="SUPFAM" id="SSF52317">
    <property type="entry name" value="Class I glutamine amidotransferase-like"/>
    <property type="match status" value="1"/>
</dbReference>
<dbReference type="InterPro" id="IPR033752">
    <property type="entry name" value="MetA_family"/>
</dbReference>
<evidence type="ECO:0000313" key="9">
    <source>
        <dbReference type="Proteomes" id="UP000005632"/>
    </source>
</evidence>
<evidence type="ECO:0000256" key="7">
    <source>
        <dbReference type="PIRSR" id="PIRSR000450-1"/>
    </source>
</evidence>
<comment type="pathway">
    <text evidence="6">Amino-acid biosynthesis; L-methionine biosynthesis via de novo pathway; O-acetyl-L-homoserine from L-homoserine: step 1/1.</text>
</comment>
<dbReference type="AlphaFoldDB" id="G8QSD4"/>
<keyword evidence="4 6" id="KW-0808">Transferase</keyword>
<dbReference type="HAMAP" id="MF_00295">
    <property type="entry name" value="MetA_acyltransf"/>
    <property type="match status" value="1"/>
</dbReference>
<feature type="binding site" evidence="6">
    <location>
        <position position="249"/>
    </location>
    <ligand>
        <name>substrate</name>
    </ligand>
</feature>
<dbReference type="InterPro" id="IPR029062">
    <property type="entry name" value="Class_I_gatase-like"/>
</dbReference>
<dbReference type="Pfam" id="PF04204">
    <property type="entry name" value="HTS"/>
    <property type="match status" value="1"/>
</dbReference>
<comment type="similarity">
    <text evidence="6">Belongs to the MetA family.</text>
</comment>
<feature type="binding site" evidence="6">
    <location>
        <position position="192"/>
    </location>
    <ligand>
        <name>substrate</name>
    </ligand>
</feature>
<dbReference type="GO" id="GO:0004414">
    <property type="term" value="F:homoserine O-acetyltransferase activity"/>
    <property type="evidence" value="ECO:0007669"/>
    <property type="project" value="UniProtKB-EC"/>
</dbReference>
<comment type="subcellular location">
    <subcellularLocation>
        <location evidence="1 6">Cytoplasm</location>
    </subcellularLocation>
</comment>
<dbReference type="STRING" id="158190.SpiGrapes_2288"/>
<dbReference type="RefSeq" id="WP_014270905.1">
    <property type="nucleotide sequence ID" value="NC_016633.1"/>
</dbReference>
<feature type="active site" description="Proton acceptor" evidence="6">
    <location>
        <position position="235"/>
    </location>
</feature>
<keyword evidence="9" id="KW-1185">Reference proteome</keyword>
<keyword evidence="6" id="KW-0486">Methionine biosynthesis</keyword>
<dbReference type="eggNOG" id="COG1897">
    <property type="taxonomic scope" value="Bacteria"/>
</dbReference>
<evidence type="ECO:0000256" key="2">
    <source>
        <dbReference type="ARBA" id="ARBA00022490"/>
    </source>
</evidence>
<dbReference type="HOGENOM" id="CLU_057851_0_1_12"/>
<dbReference type="Gene3D" id="3.40.50.880">
    <property type="match status" value="1"/>
</dbReference>
<comment type="function">
    <text evidence="6">Transfers an acetyl group from acetyl-CoA to L-homoserine, forming acetyl-L-homoserine.</text>
</comment>
<evidence type="ECO:0000256" key="6">
    <source>
        <dbReference type="HAMAP-Rule" id="MF_00295"/>
    </source>
</evidence>
<dbReference type="GO" id="GO:0008899">
    <property type="term" value="F:homoserine O-succinyltransferase activity"/>
    <property type="evidence" value="ECO:0007669"/>
    <property type="project" value="UniProtKB-UniRule"/>
</dbReference>
<dbReference type="CDD" id="cd03131">
    <property type="entry name" value="GATase1_HTS"/>
    <property type="match status" value="1"/>
</dbReference>
<evidence type="ECO:0000256" key="3">
    <source>
        <dbReference type="ARBA" id="ARBA00022605"/>
    </source>
</evidence>
<keyword evidence="5 6" id="KW-0012">Acyltransferase</keyword>
<organism evidence="8 9">
    <name type="scientific">Sphaerochaeta pleomorpha (strain ATCC BAA-1885 / DSM 22778 / Grapes)</name>
    <dbReference type="NCBI Taxonomy" id="158190"/>
    <lineage>
        <taxon>Bacteria</taxon>
        <taxon>Pseudomonadati</taxon>
        <taxon>Spirochaetota</taxon>
        <taxon>Spirochaetia</taxon>
        <taxon>Spirochaetales</taxon>
        <taxon>Sphaerochaetaceae</taxon>
        <taxon>Sphaerochaeta</taxon>
    </lineage>
</organism>
<accession>G8QSD4</accession>
<dbReference type="PANTHER" id="PTHR20919">
    <property type="entry name" value="HOMOSERINE O-SUCCINYLTRANSFERASE"/>
    <property type="match status" value="1"/>
</dbReference>
<dbReference type="PIRSF" id="PIRSF000450">
    <property type="entry name" value="H_ser_succinyltr"/>
    <property type="match status" value="1"/>
</dbReference>
<feature type="active site" evidence="6">
    <location>
        <position position="237"/>
    </location>
</feature>
<dbReference type="KEGG" id="sgp:SpiGrapes_2288"/>
<dbReference type="InterPro" id="IPR005697">
    <property type="entry name" value="HST_MetA"/>
</dbReference>
<evidence type="ECO:0000256" key="1">
    <source>
        <dbReference type="ARBA" id="ARBA00004496"/>
    </source>
</evidence>
<dbReference type="OrthoDB" id="9772423at2"/>
<keyword evidence="3 6" id="KW-0028">Amino-acid biosynthesis</keyword>
<dbReference type="PANTHER" id="PTHR20919:SF0">
    <property type="entry name" value="HOMOSERINE O-SUCCINYLTRANSFERASE"/>
    <property type="match status" value="1"/>
</dbReference>
<dbReference type="Proteomes" id="UP000005632">
    <property type="component" value="Chromosome"/>
</dbReference>
<evidence type="ECO:0000313" key="8">
    <source>
        <dbReference type="EMBL" id="AEV30064.1"/>
    </source>
</evidence>
<dbReference type="GO" id="GO:0005737">
    <property type="term" value="C:cytoplasm"/>
    <property type="evidence" value="ECO:0007669"/>
    <property type="project" value="UniProtKB-SubCell"/>
</dbReference>
<dbReference type="UniPathway" id="UPA00051">
    <property type="reaction ID" value="UER00074"/>
</dbReference>
<feature type="site" description="Important for substrate specificity" evidence="6">
    <location>
        <position position="192"/>
    </location>
</feature>
<dbReference type="EC" id="2.3.1.31" evidence="6"/>
<protein>
    <recommendedName>
        <fullName evidence="6">Homoserine O-acetyltransferase</fullName>
        <shortName evidence="6">HAT</shortName>
        <ecNumber evidence="6">2.3.1.31</ecNumber>
    </recommendedName>
    <alternativeName>
        <fullName evidence="6">Homoserine transacetylase</fullName>
        <shortName evidence="6">HTA</shortName>
    </alternativeName>
</protein>
<gene>
    <name evidence="6" type="primary">metAA</name>
    <name evidence="8" type="ordered locus">SpiGrapes_2288</name>
</gene>
<comment type="caution">
    <text evidence="6">Lacks conserved residue(s) required for the propagation of feature annotation.</text>
</comment>
<comment type="catalytic activity">
    <reaction evidence="6">
        <text>L-homoserine + acetyl-CoA = O-acetyl-L-homoserine + CoA</text>
        <dbReference type="Rhea" id="RHEA:13701"/>
        <dbReference type="ChEBI" id="CHEBI:57287"/>
        <dbReference type="ChEBI" id="CHEBI:57288"/>
        <dbReference type="ChEBI" id="CHEBI:57476"/>
        <dbReference type="ChEBI" id="CHEBI:57716"/>
        <dbReference type="EC" id="2.3.1.31"/>
    </reaction>
</comment>
<name>G8QSD4_SPHPG</name>
<feature type="site" description="Important for acyl-CoA specificity" evidence="6">
    <location>
        <position position="111"/>
    </location>
</feature>
<feature type="binding site" evidence="6">
    <location>
        <position position="163"/>
    </location>
    <ligand>
        <name>substrate</name>
    </ligand>
</feature>